<keyword evidence="5" id="KW-1185">Reference proteome</keyword>
<dbReference type="AlphaFoldDB" id="A0A3D9HUP8"/>
<proteinExistence type="predicted"/>
<dbReference type="EMBL" id="QRDW01000001">
    <property type="protein sequence ID" value="RED53222.1"/>
    <property type="molecule type" value="Genomic_DNA"/>
</dbReference>
<comment type="caution">
    <text evidence="4">The sequence shown here is derived from an EMBL/GenBank/DDBJ whole genome shotgun (WGS) entry which is preliminary data.</text>
</comment>
<gene>
    <name evidence="4" type="ORF">DFP90_1014</name>
</gene>
<dbReference type="Proteomes" id="UP000256845">
    <property type="component" value="Unassembled WGS sequence"/>
</dbReference>
<evidence type="ECO:0000313" key="4">
    <source>
        <dbReference type="EMBL" id="RED53222.1"/>
    </source>
</evidence>
<evidence type="ECO:0000313" key="5">
    <source>
        <dbReference type="Proteomes" id="UP000256845"/>
    </source>
</evidence>
<sequence length="84" mass="9230">MTDQTVLEAEIREWIAEQLAMLLGREPSEMDPNSALAEMDVISLDVVHVIAAAMKQFGIKVPRAEFEGHDTINKLAGLMARHAG</sequence>
<evidence type="ECO:0000256" key="2">
    <source>
        <dbReference type="ARBA" id="ARBA00022553"/>
    </source>
</evidence>
<reference evidence="4 5" key="1">
    <citation type="submission" date="2018-07" db="EMBL/GenBank/DDBJ databases">
        <title>Genomic Encyclopedia of Type Strains, Phase III (KMG-III): the genomes of soil and plant-associated and newly described type strains.</title>
        <authorList>
            <person name="Whitman W."/>
        </authorList>
    </citation>
    <scope>NUCLEOTIDE SEQUENCE [LARGE SCALE GENOMIC DNA]</scope>
    <source>
        <strain evidence="4 5">CECT 8488</strain>
    </source>
</reference>
<dbReference type="InterPro" id="IPR009081">
    <property type="entry name" value="PP-bd_ACP"/>
</dbReference>
<feature type="domain" description="Carrier" evidence="3">
    <location>
        <begin position="5"/>
        <end position="83"/>
    </location>
</feature>
<dbReference type="Gene3D" id="1.10.1200.10">
    <property type="entry name" value="ACP-like"/>
    <property type="match status" value="1"/>
</dbReference>
<keyword evidence="2" id="KW-0597">Phosphoprotein</keyword>
<keyword evidence="1" id="KW-0596">Phosphopantetheine</keyword>
<evidence type="ECO:0000259" key="3">
    <source>
        <dbReference type="PROSITE" id="PS50075"/>
    </source>
</evidence>
<organism evidence="4 5">
    <name type="scientific">Aestuariispira insulae</name>
    <dbReference type="NCBI Taxonomy" id="1461337"/>
    <lineage>
        <taxon>Bacteria</taxon>
        <taxon>Pseudomonadati</taxon>
        <taxon>Pseudomonadota</taxon>
        <taxon>Alphaproteobacteria</taxon>
        <taxon>Rhodospirillales</taxon>
        <taxon>Kiloniellaceae</taxon>
        <taxon>Aestuariispira</taxon>
    </lineage>
</organism>
<dbReference type="SUPFAM" id="SSF47336">
    <property type="entry name" value="ACP-like"/>
    <property type="match status" value="1"/>
</dbReference>
<dbReference type="InterPro" id="IPR020806">
    <property type="entry name" value="PKS_PP-bd"/>
</dbReference>
<evidence type="ECO:0000256" key="1">
    <source>
        <dbReference type="ARBA" id="ARBA00022450"/>
    </source>
</evidence>
<name>A0A3D9HUP8_9PROT</name>
<accession>A0A3D9HUP8</accession>
<dbReference type="OrthoDB" id="9023404at2"/>
<protein>
    <submittedName>
        <fullName evidence="4">Acyl carrier protein</fullName>
    </submittedName>
</protein>
<dbReference type="InterPro" id="IPR036736">
    <property type="entry name" value="ACP-like_sf"/>
</dbReference>
<dbReference type="PROSITE" id="PS50075">
    <property type="entry name" value="CARRIER"/>
    <property type="match status" value="1"/>
</dbReference>
<dbReference type="SMART" id="SM00823">
    <property type="entry name" value="PKS_PP"/>
    <property type="match status" value="1"/>
</dbReference>
<dbReference type="GO" id="GO:0031177">
    <property type="term" value="F:phosphopantetheine binding"/>
    <property type="evidence" value="ECO:0007669"/>
    <property type="project" value="InterPro"/>
</dbReference>
<dbReference type="Pfam" id="PF00550">
    <property type="entry name" value="PP-binding"/>
    <property type="match status" value="1"/>
</dbReference>
<dbReference type="RefSeq" id="WP_115934380.1">
    <property type="nucleotide sequence ID" value="NZ_QRDW01000001.1"/>
</dbReference>